<sequence>MFVAGFKRCVYLVRNLFLQSYFRENQRLGLSLVGMKVV</sequence>
<protein>
    <submittedName>
        <fullName evidence="1">Uncharacterized protein</fullName>
    </submittedName>
</protein>
<dbReference type="EMBL" id="CP027753">
    <property type="protein sequence ID" value="AZE48169.1"/>
    <property type="molecule type" value="Genomic_DNA"/>
</dbReference>
<evidence type="ECO:0000313" key="2">
    <source>
        <dbReference type="Proteomes" id="UP000268048"/>
    </source>
</evidence>
<name>A0A3G7TPI0_9PSED</name>
<organism evidence="1 2">
    <name type="scientific">Pseudomonas chlororaphis</name>
    <dbReference type="NCBI Taxonomy" id="587753"/>
    <lineage>
        <taxon>Bacteria</taxon>
        <taxon>Pseudomonadati</taxon>
        <taxon>Pseudomonadota</taxon>
        <taxon>Gammaproteobacteria</taxon>
        <taxon>Pseudomonadales</taxon>
        <taxon>Pseudomonadaceae</taxon>
        <taxon>Pseudomonas</taxon>
    </lineage>
</organism>
<dbReference type="AlphaFoldDB" id="A0A3G7TPI0"/>
<accession>A0A3G7TPI0</accession>
<reference evidence="1 2" key="1">
    <citation type="submission" date="2018-03" db="EMBL/GenBank/DDBJ databases">
        <title>Diversity of phytobeneficial traits revealed by whole-genome analysis of worldwide-isolated phenazine-producing Pseudomonas spp.</title>
        <authorList>
            <person name="Biessy A."/>
            <person name="Novinscak A."/>
            <person name="Blom J."/>
            <person name="Leger G."/>
            <person name="Thomashow L.S."/>
            <person name="Cazorla F.M."/>
            <person name="Josic D."/>
            <person name="Filion M."/>
        </authorList>
    </citation>
    <scope>NUCLEOTIDE SEQUENCE [LARGE SCALE GENOMIC DNA]</scope>
    <source>
        <strain evidence="1 2">B25</strain>
    </source>
</reference>
<dbReference type="Proteomes" id="UP000268048">
    <property type="component" value="Chromosome"/>
</dbReference>
<evidence type="ECO:0000313" key="1">
    <source>
        <dbReference type="EMBL" id="AZE48169.1"/>
    </source>
</evidence>
<gene>
    <name evidence="1" type="ORF">C4K04_2496</name>
</gene>
<proteinExistence type="predicted"/>